<dbReference type="InterPro" id="IPR020471">
    <property type="entry name" value="AKR"/>
</dbReference>
<protein>
    <submittedName>
        <fullName evidence="2">Aldo/keto reductase</fullName>
    </submittedName>
</protein>
<evidence type="ECO:0000313" key="3">
    <source>
        <dbReference type="Proteomes" id="UP000242474"/>
    </source>
</evidence>
<dbReference type="SUPFAM" id="SSF51430">
    <property type="entry name" value="NAD(P)-linked oxidoreductase"/>
    <property type="match status" value="1"/>
</dbReference>
<dbReference type="InterPro" id="IPR036812">
    <property type="entry name" value="NAD(P)_OxRdtase_dom_sf"/>
</dbReference>
<evidence type="ECO:0000259" key="1">
    <source>
        <dbReference type="Pfam" id="PF00248"/>
    </source>
</evidence>
<dbReference type="Proteomes" id="UP000242474">
    <property type="component" value="Unassembled WGS sequence"/>
</dbReference>
<dbReference type="InterPro" id="IPR023210">
    <property type="entry name" value="NADP_OxRdtase_dom"/>
</dbReference>
<name>A0A2G5BK80_COERN</name>
<dbReference type="PROSITE" id="PS00062">
    <property type="entry name" value="ALDOKETO_REDUCTASE_2"/>
    <property type="match status" value="1"/>
</dbReference>
<reference evidence="2 3" key="1">
    <citation type="journal article" date="2015" name="Genome Biol. Evol.">
        <title>Phylogenomic analyses indicate that early fungi evolved digesting cell walls of algal ancestors of land plants.</title>
        <authorList>
            <person name="Chang Y."/>
            <person name="Wang S."/>
            <person name="Sekimoto S."/>
            <person name="Aerts A.L."/>
            <person name="Choi C."/>
            <person name="Clum A."/>
            <person name="LaButti K.M."/>
            <person name="Lindquist E.A."/>
            <person name="Yee Ngan C."/>
            <person name="Ohm R.A."/>
            <person name="Salamov A.A."/>
            <person name="Grigoriev I.V."/>
            <person name="Spatafora J.W."/>
            <person name="Berbee M.L."/>
        </authorList>
    </citation>
    <scope>NUCLEOTIDE SEQUENCE [LARGE SCALE GENOMIC DNA]</scope>
    <source>
        <strain evidence="2 3">NRRL 1564</strain>
    </source>
</reference>
<dbReference type="PANTHER" id="PTHR11732">
    <property type="entry name" value="ALDO/KETO REDUCTASE"/>
    <property type="match status" value="1"/>
</dbReference>
<dbReference type="PRINTS" id="PR00069">
    <property type="entry name" value="ALDKETRDTASE"/>
</dbReference>
<accession>A0A2G5BK80</accession>
<dbReference type="Gene3D" id="3.20.20.100">
    <property type="entry name" value="NADP-dependent oxidoreductase domain"/>
    <property type="match status" value="1"/>
</dbReference>
<feature type="domain" description="NADP-dependent oxidoreductase" evidence="1">
    <location>
        <begin position="5"/>
        <end position="196"/>
    </location>
</feature>
<dbReference type="InterPro" id="IPR018170">
    <property type="entry name" value="Aldo/ket_reductase_CS"/>
</dbReference>
<dbReference type="STRING" id="763665.A0A2G5BK80"/>
<dbReference type="AlphaFoldDB" id="A0A2G5BK80"/>
<sequence>MIPKDRHQPELVLSAVKEMLNNLQLEYIDLLLVNWLYADDSTLKSDGYSIKGLGLVPIMDTWKAMEALVVSGKVRAIGVSNFSRIILEMMIPRCRIVPAVNQTEVHPHNPEHKLVNYCQSKGITVIGHSPLGGNCVRVMDDKLIKDIAKSHGCTPAQVIISWLWVRGIAVIPRSNNKSRLKKNLCTVPLTLDEMQVIGKIEKRERRFDSKCSIEELEQIFYGQEIKHPSV</sequence>
<dbReference type="OrthoDB" id="5945798at2759"/>
<evidence type="ECO:0000313" key="2">
    <source>
        <dbReference type="EMBL" id="PIA19147.1"/>
    </source>
</evidence>
<dbReference type="EMBL" id="KZ303487">
    <property type="protein sequence ID" value="PIA19147.1"/>
    <property type="molecule type" value="Genomic_DNA"/>
</dbReference>
<dbReference type="PIRSF" id="PIRSF000097">
    <property type="entry name" value="AKR"/>
    <property type="match status" value="1"/>
</dbReference>
<dbReference type="CDD" id="cd19071">
    <property type="entry name" value="AKR_AKR1-5-like"/>
    <property type="match status" value="1"/>
</dbReference>
<organism evidence="2 3">
    <name type="scientific">Coemansia reversa (strain ATCC 12441 / NRRL 1564)</name>
    <dbReference type="NCBI Taxonomy" id="763665"/>
    <lineage>
        <taxon>Eukaryota</taxon>
        <taxon>Fungi</taxon>
        <taxon>Fungi incertae sedis</taxon>
        <taxon>Zoopagomycota</taxon>
        <taxon>Kickxellomycotina</taxon>
        <taxon>Kickxellomycetes</taxon>
        <taxon>Kickxellales</taxon>
        <taxon>Kickxellaceae</taxon>
        <taxon>Coemansia</taxon>
    </lineage>
</organism>
<proteinExistence type="predicted"/>
<keyword evidence="3" id="KW-1185">Reference proteome</keyword>
<dbReference type="Pfam" id="PF00248">
    <property type="entry name" value="Aldo_ket_red"/>
    <property type="match status" value="1"/>
</dbReference>
<dbReference type="GO" id="GO:0016491">
    <property type="term" value="F:oxidoreductase activity"/>
    <property type="evidence" value="ECO:0007669"/>
    <property type="project" value="InterPro"/>
</dbReference>
<gene>
    <name evidence="2" type="ORF">COEREDRAFT_13144</name>
</gene>